<comment type="caution">
    <text evidence="2">The sequence shown here is derived from an EMBL/GenBank/DDBJ whole genome shotgun (WGS) entry which is preliminary data.</text>
</comment>
<accession>A0ABV0KEH0</accession>
<feature type="region of interest" description="Disordered" evidence="1">
    <location>
        <begin position="884"/>
        <end position="927"/>
    </location>
</feature>
<dbReference type="Gene3D" id="3.40.630.30">
    <property type="match status" value="1"/>
</dbReference>
<dbReference type="RefSeq" id="WP_190450559.1">
    <property type="nucleotide sequence ID" value="NZ_JAMPLM010000002.1"/>
</dbReference>
<dbReference type="InterPro" id="IPR016181">
    <property type="entry name" value="Acyl_CoA_acyltransferase"/>
</dbReference>
<feature type="region of interest" description="Disordered" evidence="1">
    <location>
        <begin position="1054"/>
        <end position="1107"/>
    </location>
</feature>
<evidence type="ECO:0000256" key="1">
    <source>
        <dbReference type="SAM" id="MobiDB-lite"/>
    </source>
</evidence>
<protein>
    <recommendedName>
        <fullName evidence="4">N-acetyltransferase domain-containing protein</fullName>
    </recommendedName>
</protein>
<feature type="compositionally biased region" description="Low complexity" evidence="1">
    <location>
        <begin position="97"/>
        <end position="112"/>
    </location>
</feature>
<feature type="compositionally biased region" description="Polar residues" evidence="1">
    <location>
        <begin position="113"/>
        <end position="124"/>
    </location>
</feature>
<dbReference type="EMBL" id="JAMPLM010000002">
    <property type="protein sequence ID" value="MEP1057609.1"/>
    <property type="molecule type" value="Genomic_DNA"/>
</dbReference>
<feature type="compositionally biased region" description="Low complexity" evidence="1">
    <location>
        <begin position="563"/>
        <end position="578"/>
    </location>
</feature>
<feature type="region of interest" description="Disordered" evidence="1">
    <location>
        <begin position="1175"/>
        <end position="1211"/>
    </location>
</feature>
<proteinExistence type="predicted"/>
<dbReference type="SUPFAM" id="SSF55729">
    <property type="entry name" value="Acyl-CoA N-acyltransferases (Nat)"/>
    <property type="match status" value="1"/>
</dbReference>
<feature type="region of interest" description="Disordered" evidence="1">
    <location>
        <begin position="32"/>
        <end position="131"/>
    </location>
</feature>
<evidence type="ECO:0008006" key="4">
    <source>
        <dbReference type="Google" id="ProtNLM"/>
    </source>
</evidence>
<feature type="compositionally biased region" description="Polar residues" evidence="1">
    <location>
        <begin position="1193"/>
        <end position="1207"/>
    </location>
</feature>
<feature type="compositionally biased region" description="Low complexity" evidence="1">
    <location>
        <begin position="997"/>
        <end position="1008"/>
    </location>
</feature>
<dbReference type="Proteomes" id="UP001476950">
    <property type="component" value="Unassembled WGS sequence"/>
</dbReference>
<sequence>MPTLTEMERLADRYSMPIAEVVAVMAAREDAECGRGWQGNKPGCTRAKSKASSSNTTAVKKESAPQQVERKAKTKAVEAKPKDKSIKEAENGSKVPGRVTRTGSSSGVSTGGNTEAETLQSSGIKTDADKKEVEKNLRSWISKNADLRGKKDAPKTLEDNASIAFEILDKVESGESSFTGIKDKKGNLQAAAIVKEGKDHLEIEYLATAPWNIAGKDKKAVRGAGTAAMASVIAESVNKGHGGKIRLDALPGAIPFYEKIGFSVTGKTKGGNDGVMSMELTPQAANAFLEKIGKKAKMDSLHPSTASLISAIAKYQQQGYDIAPAIDSIRSDGKWQPCGKGYAPPGTCKNGKPEAKGKTATSRHILNPNADLNSSAGQKEAVGRTSRINQLVDKLANGRFKVTPDDPNKAGKMGALTAMRDAKNPNIGLITSHNAKDGITGAMSYKEGRNTITVQNFGADGSAKGSGSEMFNQLLLHAAKQGKGLEASSVEGAKGFYSKMGMTDEGYGQFSMSKRDVAAAVAKLNARTDSRLDATTKNSPPKPCGKGWQGTKPGCTRAGKGQPTPTKSATPKAATPVAKKSKATTKPQPSDDLETLKKNYEERDARSLGGVTSKFSDVGNMMQLYADEIKSAGKGDKTLTAAFDRGERNWNPALVVETDKDQYEAIGESSNRTIAAAKGSKEGRAFSIIVPNNPDQIELAKMLQVPDKKNPAVMGKERADDKEDKQSFDYGNYISAYSDTIASPSGKRQHEGTDEQIEAAAKKLLATNGRNWVPIVVKPTGKNEAGDEQFEVVGNHFAYDVARKAGLERIWTVVADDTVNAAKPKTKQTKADSMHPSTAALISAIAKYQRLGYNVDSAINSLRQDARGEGVACGKSFISPRAKCSKEKSKTTSKEALQKTTAKAKARQQLRAEVEGRGKPKSKGMTKAEVSEMMANPEAEAARLAVMGYPKVEPSARSRRIAGLVDDLKTTAKAEDKNADRIQAVAAEALSRLGIETTPSKTQTQPTKLPAGGSGKQRLQAAMEGLKANTQADLVNAAQGLAVAQVAVNELTKQAEKDKQKEKRAISPTPEEGSTAAMYERRAREFEQRKEQQQRDQQKLATADLSKLTPEQRQVAAQIQRKVEQGFTIDPAITKQRREEIQTKLTRQGRLGRKELFENLAAWQAEDEVLRKLGFPTASDRPKPTLKPKGITSAPQSSRGRSGTAGDNPNYRGKYGYVSVDSLSPSTGSLISAIAKYKADGFDVTPAIEAFRKDAACGKGWQGTKPPGCTRAKSTKPSPEKTVAKKAPPKAVKTTELKKEKAPKKQAAKAKPEVADDSVKNGVVKAKAGDLNPVKLTADEMVNISDRLDSIDTSANGDRIGAAWAKIQGFDGKPELSSKADMDAAIARGETATYRGVALESHAKQLQTGELFVGGGLFGDSIYTAVDNPPGLGYKTASGYAGEGSTVVRMSIKPGLKIVKHDALIKEMEEAAEDFKEKKAPLIIQKETERLNKTVSLKKVDSKTDAMSIDGVDAGQVKKVGKFYRTILPGYRREEDTKFKTPEEAQESLKKRKMSELAELKVAKVYDNFFLNEGTYASARGYDGYSIANTKGGKTPLADYTMITNRTALRMQSELLSKQS</sequence>
<name>A0ABV0KEH0_9CYAN</name>
<feature type="region of interest" description="Disordered" evidence="1">
    <location>
        <begin position="997"/>
        <end position="1017"/>
    </location>
</feature>
<feature type="region of interest" description="Disordered" evidence="1">
    <location>
        <begin position="1265"/>
        <end position="1315"/>
    </location>
</feature>
<keyword evidence="3" id="KW-1185">Reference proteome</keyword>
<feature type="compositionally biased region" description="Basic and acidic residues" evidence="1">
    <location>
        <begin position="59"/>
        <end position="91"/>
    </location>
</feature>
<reference evidence="2 3" key="1">
    <citation type="submission" date="2022-04" db="EMBL/GenBank/DDBJ databases">
        <title>Positive selection, recombination, and allopatry shape intraspecific diversity of widespread and dominant cyanobacteria.</title>
        <authorList>
            <person name="Wei J."/>
            <person name="Shu W."/>
            <person name="Hu C."/>
        </authorList>
    </citation>
    <scope>NUCLEOTIDE SEQUENCE [LARGE SCALE GENOMIC DNA]</scope>
    <source>
        <strain evidence="2 3">AS-A4</strain>
    </source>
</reference>
<feature type="compositionally biased region" description="Basic and acidic residues" evidence="1">
    <location>
        <begin position="1054"/>
        <end position="1065"/>
    </location>
</feature>
<evidence type="ECO:0000313" key="2">
    <source>
        <dbReference type="EMBL" id="MEP1057609.1"/>
    </source>
</evidence>
<gene>
    <name evidence="2" type="ORF">NDI38_04105</name>
</gene>
<evidence type="ECO:0000313" key="3">
    <source>
        <dbReference type="Proteomes" id="UP001476950"/>
    </source>
</evidence>
<organism evidence="2 3">
    <name type="scientific">Stenomitos frigidus AS-A4</name>
    <dbReference type="NCBI Taxonomy" id="2933935"/>
    <lineage>
        <taxon>Bacteria</taxon>
        <taxon>Bacillati</taxon>
        <taxon>Cyanobacteriota</taxon>
        <taxon>Cyanophyceae</taxon>
        <taxon>Leptolyngbyales</taxon>
        <taxon>Leptolyngbyaceae</taxon>
        <taxon>Stenomitos</taxon>
    </lineage>
</organism>
<feature type="compositionally biased region" description="Basic and acidic residues" evidence="1">
    <location>
        <begin position="884"/>
        <end position="897"/>
    </location>
</feature>
<feature type="region of interest" description="Disordered" evidence="1">
    <location>
        <begin position="530"/>
        <end position="595"/>
    </location>
</feature>
<feature type="compositionally biased region" description="Basic and acidic residues" evidence="1">
    <location>
        <begin position="1079"/>
        <end position="1098"/>
    </location>
</feature>